<reference evidence="1" key="1">
    <citation type="submission" date="2022-08" db="EMBL/GenBank/DDBJ databases">
        <title>Genome Sequence of Lecanicillium fungicola.</title>
        <authorList>
            <person name="Buettner E."/>
        </authorList>
    </citation>
    <scope>NUCLEOTIDE SEQUENCE</scope>
    <source>
        <strain evidence="1">Babe33</strain>
    </source>
</reference>
<comment type="caution">
    <text evidence="1">The sequence shown here is derived from an EMBL/GenBank/DDBJ whole genome shotgun (WGS) entry which is preliminary data.</text>
</comment>
<name>A0ACC1P0K2_9HYPO</name>
<sequence length="973" mass="108819">MFSITAAPAKQSATDTISVLSGRLSSATLLEDRRAAILGLRSFAKDFPATVASSALRGLIGSLGKDGEDVDTVKVVLETLLMLFTPNEESPEASDEIVLWLADEFTQRQENVTLLLDFLESTDFYSRLYSLQLLGAILSARTERTEECVFTAPLGISRLVAILDDRRDAIRNEGIILLTSLTPASLDIQKLVAFENAFERIFEIIESEGSLSEGGRTVEDCLILLANLLRRNASNQTLFRESGCIKRLADLLYSVSKPEDDGDLAIWAQSQRNRNVYAYLSVLRLLLTAGSVGVSHNQKLLWKHGLCADVLNLAFSPDVQMEIKVEALITCGDMIRDYAVLQESFAQLSVSRLEETPASSKGTKDLSEIYVIDGLLDLILNLQDNTAFNVRYAASECLKAYFSNHLNVRLHFLTRAIEGYLAHGEEATNALTVLLAPSSEKAASDPYRPWFAAVITFHLLYDNAAAKEKALALTEGDASEDEEVVTSIQTVTAHLLTGVRRGDDGRISVGYLMLLTTWLFEDLDAVNDFLSEGSNVQSLIQAISQPATEGSELVQGLCAMLLGIVYEFSTKDSPVPRTTLHSILTTRLDREHYLDRLRKLRGHPYLRDFETIPQRRDPALASGLAEVYFDAVFVNFFKDNYSRIARAIDRSPELEISVMTNGVQKGISRELVDSLREQIREKEKAFEEARMAAELQESRLVQEQGEYRRFKEEVGRELLKSQEEAKREVAAAKVAHEGLQRTHEAELRKLQSLHAAKDIEMQKQIIAVKSAASSKETEYETNISSIKAAMAAKDLDVERQLGEARKAAQVEADHRERRHEADIADLRASVSSLEASLQKAINEREKDLQAKEQELQGRVRDCHGLRKELQSVREKHTVAMEEAEKRMKKLEQQLEQEKTTLEKSHKAAGEKIKTTLAQTKREKESVQSELDDLLIVFTDLEDQVARQKKRLHELGEPVSDVEEDESDDADDVD</sequence>
<accession>A0ACC1P0K2</accession>
<organism evidence="1 2">
    <name type="scientific">Zarea fungicola</name>
    <dbReference type="NCBI Taxonomy" id="93591"/>
    <lineage>
        <taxon>Eukaryota</taxon>
        <taxon>Fungi</taxon>
        <taxon>Dikarya</taxon>
        <taxon>Ascomycota</taxon>
        <taxon>Pezizomycotina</taxon>
        <taxon>Sordariomycetes</taxon>
        <taxon>Hypocreomycetidae</taxon>
        <taxon>Hypocreales</taxon>
        <taxon>Cordycipitaceae</taxon>
        <taxon>Zarea</taxon>
    </lineage>
</organism>
<evidence type="ECO:0000313" key="2">
    <source>
        <dbReference type="Proteomes" id="UP001143910"/>
    </source>
</evidence>
<dbReference type="Proteomes" id="UP001143910">
    <property type="component" value="Unassembled WGS sequence"/>
</dbReference>
<dbReference type="EMBL" id="JANJQO010000001">
    <property type="protein sequence ID" value="KAJ2984336.1"/>
    <property type="molecule type" value="Genomic_DNA"/>
</dbReference>
<evidence type="ECO:0000313" key="1">
    <source>
        <dbReference type="EMBL" id="KAJ2984336.1"/>
    </source>
</evidence>
<proteinExistence type="predicted"/>
<gene>
    <name evidence="1" type="ORF">NQ176_g25</name>
</gene>
<keyword evidence="2" id="KW-1185">Reference proteome</keyword>
<protein>
    <submittedName>
        <fullName evidence="1">Uncharacterized protein</fullName>
    </submittedName>
</protein>